<proteinExistence type="predicted"/>
<dbReference type="Proteomes" id="UP000031563">
    <property type="component" value="Unassembled WGS sequence"/>
</dbReference>
<evidence type="ECO:0000313" key="2">
    <source>
        <dbReference type="Proteomes" id="UP000031563"/>
    </source>
</evidence>
<organism evidence="1 2">
    <name type="scientific">Bacillus thermotolerans</name>
    <name type="common">Quasibacillus thermotolerans</name>
    <dbReference type="NCBI Taxonomy" id="1221996"/>
    <lineage>
        <taxon>Bacteria</taxon>
        <taxon>Bacillati</taxon>
        <taxon>Bacillota</taxon>
        <taxon>Bacilli</taxon>
        <taxon>Bacillales</taxon>
        <taxon>Bacillaceae</taxon>
        <taxon>Bacillus</taxon>
    </lineage>
</organism>
<dbReference type="RefSeq" id="WP_040037281.1">
    <property type="nucleotide sequence ID" value="NZ_JWIQ02000038.1"/>
</dbReference>
<gene>
    <name evidence="1" type="ORF">QY95_01194</name>
</gene>
<reference evidence="1" key="1">
    <citation type="submission" date="2015-02" db="EMBL/GenBank/DDBJ databases">
        <title>Genome Assembly of Bacillaceae bacterium MTCC 8252.</title>
        <authorList>
            <person name="Verma A."/>
            <person name="Khatri I."/>
            <person name="Mual P."/>
            <person name="Subramanian S."/>
            <person name="Krishnamurthi S."/>
        </authorList>
    </citation>
    <scope>NUCLEOTIDE SEQUENCE [LARGE SCALE GENOMIC DNA]</scope>
    <source>
        <strain evidence="1">MTCC 8252</strain>
    </source>
</reference>
<evidence type="ECO:0000313" key="1">
    <source>
        <dbReference type="EMBL" id="KKB40620.1"/>
    </source>
</evidence>
<dbReference type="EMBL" id="JWIR02000027">
    <property type="protein sequence ID" value="KKB40620.1"/>
    <property type="molecule type" value="Genomic_DNA"/>
</dbReference>
<keyword evidence="2" id="KW-1185">Reference proteome</keyword>
<protein>
    <submittedName>
        <fullName evidence="1">Uncharacterized protein</fullName>
    </submittedName>
</protein>
<dbReference type="AlphaFoldDB" id="A0A0F5I5T7"/>
<comment type="caution">
    <text evidence="1">The sequence shown here is derived from an EMBL/GenBank/DDBJ whole genome shotgun (WGS) entry which is preliminary data.</text>
</comment>
<sequence>MWVCKDHLKEVLAQLDTPHISKAPYRIQCSFCSSEASAKLYYTHHPFLYRRKSKALYYLANIEEKQSS</sequence>
<dbReference type="STRING" id="1221996.QY95_01194"/>
<dbReference type="OrthoDB" id="2940302at2"/>
<accession>A0A0F5I5T7</accession>
<name>A0A0F5I5T7_BACTR</name>